<dbReference type="STRING" id="1292034.OR37_01884"/>
<dbReference type="EMBL" id="APMP01000009">
    <property type="protein sequence ID" value="ENZ82073.1"/>
    <property type="molecule type" value="Genomic_DNA"/>
</dbReference>
<protein>
    <submittedName>
        <fullName evidence="1">Uncharacterized protein</fullName>
    </submittedName>
</protein>
<proteinExistence type="predicted"/>
<dbReference type="PATRIC" id="fig|1292034.3.peg.1873"/>
<dbReference type="RefSeq" id="WP_004618617.1">
    <property type="nucleotide sequence ID" value="NZ_APMP01000009.1"/>
</dbReference>
<accession>R0E9A9</accession>
<sequence length="43" mass="4770" precursor="true">MSFVRFLPAHRRRRMSKTVVVVAGLSAWLVLGLVSQAAFQLIG</sequence>
<gene>
    <name evidence="1" type="ORF">OR37_01884</name>
</gene>
<organism evidence="1 2">
    <name type="scientific">Caulobacter vibrioides OR37</name>
    <dbReference type="NCBI Taxonomy" id="1292034"/>
    <lineage>
        <taxon>Bacteria</taxon>
        <taxon>Pseudomonadati</taxon>
        <taxon>Pseudomonadota</taxon>
        <taxon>Alphaproteobacteria</taxon>
        <taxon>Caulobacterales</taxon>
        <taxon>Caulobacteraceae</taxon>
        <taxon>Caulobacter</taxon>
    </lineage>
</organism>
<evidence type="ECO:0000313" key="2">
    <source>
        <dbReference type="Proteomes" id="UP000013063"/>
    </source>
</evidence>
<evidence type="ECO:0000313" key="1">
    <source>
        <dbReference type="EMBL" id="ENZ82073.1"/>
    </source>
</evidence>
<name>R0E9A9_CAUVI</name>
<dbReference type="Proteomes" id="UP000013063">
    <property type="component" value="Unassembled WGS sequence"/>
</dbReference>
<dbReference type="AlphaFoldDB" id="R0E9A9"/>
<reference evidence="1 2" key="1">
    <citation type="journal article" date="2013" name="Genome Announc.">
        <title>Draft Genome Sequence for Caulobacter sp. Strain OR37, a Bacterium Tolerant to Heavy Metals.</title>
        <authorList>
            <person name="Utturkar S.M."/>
            <person name="Bollmann A."/>
            <person name="Brzoska R.M."/>
            <person name="Klingeman D.M."/>
            <person name="Epstein S.E."/>
            <person name="Palumbo A.V."/>
            <person name="Brown S.D."/>
        </authorList>
    </citation>
    <scope>NUCLEOTIDE SEQUENCE [LARGE SCALE GENOMIC DNA]</scope>
    <source>
        <strain evidence="1 2">OR37</strain>
    </source>
</reference>
<keyword evidence="2" id="KW-1185">Reference proteome</keyword>
<comment type="caution">
    <text evidence="1">The sequence shown here is derived from an EMBL/GenBank/DDBJ whole genome shotgun (WGS) entry which is preliminary data.</text>
</comment>